<dbReference type="Proteomes" id="UP000192920">
    <property type="component" value="Unassembled WGS sequence"/>
</dbReference>
<reference evidence="2" key="1">
    <citation type="submission" date="2017-04" db="EMBL/GenBank/DDBJ databases">
        <authorList>
            <person name="Varghese N."/>
            <person name="Submissions S."/>
        </authorList>
    </citation>
    <scope>NUCLEOTIDE SEQUENCE [LARGE SCALE GENOMIC DNA]</scope>
    <source>
        <strain evidence="2">DSM 22618</strain>
    </source>
</reference>
<dbReference type="AlphaFoldDB" id="A0A1Y6BPA6"/>
<organism evidence="1 2">
    <name type="scientific">Pseudogulbenkiania subflava DSM 22618</name>
    <dbReference type="NCBI Taxonomy" id="1123014"/>
    <lineage>
        <taxon>Bacteria</taxon>
        <taxon>Pseudomonadati</taxon>
        <taxon>Pseudomonadota</taxon>
        <taxon>Betaproteobacteria</taxon>
        <taxon>Neisseriales</taxon>
        <taxon>Chromobacteriaceae</taxon>
        <taxon>Pseudogulbenkiania</taxon>
    </lineage>
</organism>
<accession>A0A1Y6BPA6</accession>
<keyword evidence="2" id="KW-1185">Reference proteome</keyword>
<dbReference type="RefSeq" id="WP_234985913.1">
    <property type="nucleotide sequence ID" value="NZ_FXAG01000006.1"/>
</dbReference>
<gene>
    <name evidence="1" type="ORF">SAMN02745746_01462</name>
</gene>
<dbReference type="EMBL" id="FXAG01000006">
    <property type="protein sequence ID" value="SMF13129.1"/>
    <property type="molecule type" value="Genomic_DNA"/>
</dbReference>
<evidence type="ECO:0000313" key="1">
    <source>
        <dbReference type="EMBL" id="SMF13129.1"/>
    </source>
</evidence>
<proteinExistence type="predicted"/>
<protein>
    <submittedName>
        <fullName evidence="1">Uncharacterized protein</fullName>
    </submittedName>
</protein>
<name>A0A1Y6BPA6_9NEIS</name>
<sequence>MDWARNFQPDSPEFKLDRCEANHPCPQAGTWWPPAKPAARRAFAQGEVMLDFPNSRYGATIWYREAE</sequence>
<evidence type="ECO:0000313" key="2">
    <source>
        <dbReference type="Proteomes" id="UP000192920"/>
    </source>
</evidence>